<feature type="domain" description="DUF7507" evidence="7">
    <location>
        <begin position="1742"/>
        <end position="1846"/>
    </location>
</feature>
<accession>A0A447IIW3</accession>
<feature type="domain" description="DUF11" evidence="5">
    <location>
        <begin position="140"/>
        <end position="251"/>
    </location>
</feature>
<feature type="region of interest" description="Disordered" evidence="4">
    <location>
        <begin position="1973"/>
        <end position="2016"/>
    </location>
</feature>
<feature type="compositionally biased region" description="Low complexity" evidence="4">
    <location>
        <begin position="1717"/>
        <end position="1729"/>
    </location>
</feature>
<feature type="domain" description="DUF11" evidence="5">
    <location>
        <begin position="953"/>
        <end position="1079"/>
    </location>
</feature>
<dbReference type="InterPro" id="IPR055354">
    <property type="entry name" value="DUF7507"/>
</dbReference>
<name>A0A447IIW3_9RHOB</name>
<feature type="domain" description="DUF11" evidence="5">
    <location>
        <begin position="676"/>
        <end position="803"/>
    </location>
</feature>
<evidence type="ECO:0000256" key="2">
    <source>
        <dbReference type="ARBA" id="ARBA00022525"/>
    </source>
</evidence>
<evidence type="ECO:0000259" key="7">
    <source>
        <dbReference type="Pfam" id="PF24346"/>
    </source>
</evidence>
<evidence type="ECO:0000256" key="3">
    <source>
        <dbReference type="ARBA" id="ARBA00022729"/>
    </source>
</evidence>
<dbReference type="EMBL" id="UZWE01000021">
    <property type="protein sequence ID" value="VDS07442.1"/>
    <property type="molecule type" value="Genomic_DNA"/>
</dbReference>
<evidence type="ECO:0000313" key="8">
    <source>
        <dbReference type="EMBL" id="VDS07442.1"/>
    </source>
</evidence>
<feature type="domain" description="DUF11" evidence="5">
    <location>
        <begin position="815"/>
        <end position="939"/>
    </location>
</feature>
<gene>
    <name evidence="8" type="ORF">PARHAE_00618</name>
</gene>
<dbReference type="Gene3D" id="2.60.40.10">
    <property type="entry name" value="Immunoglobulins"/>
    <property type="match status" value="5"/>
</dbReference>
<feature type="domain" description="DUF7507" evidence="7">
    <location>
        <begin position="1622"/>
        <end position="1723"/>
    </location>
</feature>
<dbReference type="InterPro" id="IPR047589">
    <property type="entry name" value="DUF11_rpt"/>
</dbReference>
<feature type="domain" description="DUF11" evidence="5">
    <location>
        <begin position="262"/>
        <end position="377"/>
    </location>
</feature>
<feature type="domain" description="DUF7507" evidence="7">
    <location>
        <begin position="2039"/>
        <end position="2123"/>
    </location>
</feature>
<dbReference type="InterPro" id="IPR013783">
    <property type="entry name" value="Ig-like_fold"/>
</dbReference>
<dbReference type="PANTHER" id="PTHR34819">
    <property type="entry name" value="LARGE CYSTEINE-RICH PERIPLASMIC PROTEIN OMCB"/>
    <property type="match status" value="1"/>
</dbReference>
<keyword evidence="2" id="KW-0964">Secreted</keyword>
<evidence type="ECO:0000259" key="6">
    <source>
        <dbReference type="Pfam" id="PF17210"/>
    </source>
</evidence>
<dbReference type="RefSeq" id="WP_126153147.1">
    <property type="nucleotide sequence ID" value="NZ_UZWE01000021.1"/>
</dbReference>
<dbReference type="GO" id="GO:0005576">
    <property type="term" value="C:extracellular region"/>
    <property type="evidence" value="ECO:0007669"/>
    <property type="project" value="UniProtKB-SubCell"/>
</dbReference>
<dbReference type="Gene3D" id="2.60.40.740">
    <property type="match status" value="1"/>
</dbReference>
<feature type="region of interest" description="Disordered" evidence="4">
    <location>
        <begin position="1346"/>
        <end position="1375"/>
    </location>
</feature>
<evidence type="ECO:0000256" key="1">
    <source>
        <dbReference type="ARBA" id="ARBA00004613"/>
    </source>
</evidence>
<feature type="region of interest" description="Disordered" evidence="4">
    <location>
        <begin position="2120"/>
        <end position="2177"/>
    </location>
</feature>
<dbReference type="InterPro" id="IPR001434">
    <property type="entry name" value="OmcB-like_DUF11"/>
</dbReference>
<dbReference type="SUPFAM" id="SSF117074">
    <property type="entry name" value="Hypothetical protein PA1324"/>
    <property type="match status" value="1"/>
</dbReference>
<feature type="domain" description="DUF11" evidence="5">
    <location>
        <begin position="17"/>
        <end position="130"/>
    </location>
</feature>
<dbReference type="PANTHER" id="PTHR34819:SF3">
    <property type="entry name" value="CELL SURFACE PROTEIN"/>
    <property type="match status" value="1"/>
</dbReference>
<feature type="region of interest" description="Disordered" evidence="4">
    <location>
        <begin position="1708"/>
        <end position="1737"/>
    </location>
</feature>
<dbReference type="Proteomes" id="UP000270743">
    <property type="component" value="Unassembled WGS sequence"/>
</dbReference>
<protein>
    <recommendedName>
        <fullName evidence="10">DUF11 domain-containing protein</fullName>
    </recommendedName>
</protein>
<feature type="domain" description="DUF7507" evidence="7">
    <location>
        <begin position="1867"/>
        <end position="1964"/>
    </location>
</feature>
<feature type="domain" description="DUF7507" evidence="7">
    <location>
        <begin position="2200"/>
        <end position="2291"/>
    </location>
</feature>
<evidence type="ECO:0000313" key="9">
    <source>
        <dbReference type="Proteomes" id="UP000270743"/>
    </source>
</evidence>
<dbReference type="InterPro" id="IPR033764">
    <property type="entry name" value="Sdr_B"/>
</dbReference>
<comment type="subcellular location">
    <subcellularLocation>
        <location evidence="1">Secreted</location>
    </subcellularLocation>
</comment>
<proteinExistence type="predicted"/>
<keyword evidence="3" id="KW-0732">Signal</keyword>
<dbReference type="NCBIfam" id="TIGR01451">
    <property type="entry name" value="B_ant_repeat"/>
    <property type="match status" value="10"/>
</dbReference>
<evidence type="ECO:0008006" key="10">
    <source>
        <dbReference type="Google" id="ProtNLM"/>
    </source>
</evidence>
<feature type="compositionally biased region" description="Polar residues" evidence="4">
    <location>
        <begin position="1487"/>
        <end position="1496"/>
    </location>
</feature>
<dbReference type="OrthoDB" id="9773411at2"/>
<evidence type="ECO:0000259" key="5">
    <source>
        <dbReference type="Pfam" id="PF01345"/>
    </source>
</evidence>
<keyword evidence="9" id="KW-1185">Reference proteome</keyword>
<organism evidence="8 9">
    <name type="scientific">Paracoccus haematequi</name>
    <dbReference type="NCBI Taxonomy" id="2491866"/>
    <lineage>
        <taxon>Bacteria</taxon>
        <taxon>Pseudomonadati</taxon>
        <taxon>Pseudomonadota</taxon>
        <taxon>Alphaproteobacteria</taxon>
        <taxon>Rhodobacterales</taxon>
        <taxon>Paracoccaceae</taxon>
        <taxon>Paracoccus</taxon>
    </lineage>
</organism>
<feature type="region of interest" description="Disordered" evidence="4">
    <location>
        <begin position="1831"/>
        <end position="1856"/>
    </location>
</feature>
<feature type="region of interest" description="Disordered" evidence="4">
    <location>
        <begin position="1588"/>
        <end position="1616"/>
    </location>
</feature>
<dbReference type="InterPro" id="IPR051172">
    <property type="entry name" value="Chlamydia_OmcB"/>
</dbReference>
<dbReference type="Pfam" id="PF24346">
    <property type="entry name" value="DUF7507"/>
    <property type="match status" value="7"/>
</dbReference>
<reference evidence="8 9" key="1">
    <citation type="submission" date="2018-12" db="EMBL/GenBank/DDBJ databases">
        <authorList>
            <person name="Criscuolo A."/>
        </authorList>
    </citation>
    <scope>NUCLEOTIDE SEQUENCE [LARGE SCALE GENOMIC DNA]</scope>
    <source>
        <strain evidence="8">ACIP1116241</strain>
    </source>
</reference>
<feature type="region of interest" description="Disordered" evidence="4">
    <location>
        <begin position="2455"/>
        <end position="2478"/>
    </location>
</feature>
<feature type="region of interest" description="Disordered" evidence="4">
    <location>
        <begin position="1468"/>
        <end position="1496"/>
    </location>
</feature>
<feature type="compositionally biased region" description="Polar residues" evidence="4">
    <location>
        <begin position="1607"/>
        <end position="1616"/>
    </location>
</feature>
<feature type="domain" description="DUF7507" evidence="7">
    <location>
        <begin position="1502"/>
        <end position="1603"/>
    </location>
</feature>
<dbReference type="Pfam" id="PF17210">
    <property type="entry name" value="SdrD_B"/>
    <property type="match status" value="1"/>
</dbReference>
<evidence type="ECO:0000256" key="4">
    <source>
        <dbReference type="SAM" id="MobiDB-lite"/>
    </source>
</evidence>
<sequence length="2648" mass="265927">MQGAAAQAVDWVVNVNDSASDPSPAGGLIDYSIRITNDGFNAAPATSLSLTVPSGTVLEATTGAITGCAPLPATGPATVSCPVPALAAGADVSFTAHLRSSVQGTITFGAAVPATAGTATDTQPGNNAVTENTSITAGADIALEMTGPDSAAAGSVVTYALAATNNGPDAVSNLTLTFPVPTGLANITPPSGCTLVGGTYRCAIAGPVAVGATVTQNFQAQIVAASGSTITPAASIGGGTPNDPIPDNNAALKNTEIQAGSDLSIVKSRAPAGTILVGDQVTFTLTPRYSGDSPQGITVTDSLPANYSIVSVTAPGWSATTAGQTVTATRASGTGSGANVALGPITIVAQADTPGSIVNTAQISAATADPNPANNSDDDGGVTIEAPRVDLRANKRGPSPALYVVGQNYDFDISTSNVGNAPFSGQLTMTDHLPAGMTVTSAALNGWTCPALPVAGPANLTCTRDYAPGSPLGVGAQTPIVRLTATVTDAGAQPNGLTVGSPDLPDEQNTANNSITFGGTAAQPANSADLRVIKTANLATVASGDEIQFTLEIVNDGPTQATSVAVTDELTGLINNAAGPAAGFVGYSVTNGSATGLSCSSASSGSTGRRATCSIATLPVCTAGTGDCPRIVLTVRPGGDAGSRTNTASAMSADTPDPVLGNNAGSVSHAVTARTDVTVSKVAISTTPPAVGQPFEYVITARTLNNGLSSAQNVTITDTLPAGMTFISATPSSGSCSVRPGANTTTGPGNDTVTCNLGVIGVNAQRTATIRLRPNLGLQGGTATNTVAVSTSTAETDTSNNVFSLGTVIANPQVDLLINKTDSVDPLPVGDSTVYHLTVTNSGPSVATNVVVTDDMPTDHIAYQSYAVSDDGTCGTLPTPGTSGGKLICSFPVLGVNESRRIDITAQGLSKGVPMNRAAVTSDETQGGFEPNTTNNATQQATTLRTRADVEVVSKTATPATVNLRDPFQFVIDVRNNSGVGLDEADDVVVTDNLPSGTELMGTPTVTVTSGTASTASCTGSSGATSFSCQLGTMSPGATVRIAAPTRVVTVTSTGQEFTNTASIDTSSFEADQTNNSNSGIVTVGASSLAGRVFRDFDNNGAPDADDTGISGLSVTLSGTAFDGTPITRTVSTAADGSYAFLGIPEGTYSITHAAIGEAQLQDGDTTAGSAGGTTAPTTISGIALPAATPASGYLFPKVPQALIGIAKHRSSGPQIQADGSFTASFGLTVRNPSLEPLEDIQVTDPLAGAAPAFGSFAALSDPATDPLAPGSYTIVGAPSGSCGGANGGFDGASDRVVASGFTLAAGAQCSLSFQIRVRPSAPMPPVQASGGNYENLADVEGTGALSGQTRATNPDLADRSNNGTTVQPGVVSPTPLAPAFAPSLTLVKTADTSALSAPPAVGDRITYSLTVQNTGNVTLTNVAVTDPMLGAITGSPLASLAPGASQVLTASYDLTQADLDAGRVENTATAEGEAPDGSTVDDVSGTDATNDDPTITSLTAQPAITLVKAADASAVSSPAAVGDRITYSLTVQNTGNVTLTNVAVTDPMLGAITGSPLASLAPGASQVLTASYDLTQADLDAGRVENTATAEGEAPDGSTVDDVSGTDATNDDPTITSLTAQPAITLVKTADASAVSSPAAVGDRITYSLTVQNTGNVTLTNVAVTDPMLGAITGSPLASLAPGASQVLTASYDLTQADLDAGRVENTATAEGDTPDGGTVDDVSGTDATNDDPTITGLTAQPAITLVKTADDSGISTPAAVGDPITYSFTVTNTGSVTLKNVVLTESLAGAVVTGGPIAALAPGAVDAASFTATYRLTQADIDAGEVRNSATVTGTPDSGGPVSDVSGTTAGDDAPTRVTIAPQTGIRLVKSLAGIEDSNGNGIQDIGDLVRFGFEVTNTGNVALRVETIADATASVSGGPVTIAPGATNRGSFTAIHVLTQADLDRGHVQNSASVEGLAVRGDGSPILGSDGALRASDVSDAGTDPEGAAVGDPAAVETPDGAGGRDGDPGNDPTVALLTRTAAVELIKSYLDFTDANGNGVEDAGDTLRFGFAVTNTGNVALRIDTIEDPLAAVAGGPVTLAPGETDAAAFTATYLLTDEDMQRGYVQNSARVTGQAVTADGTPIRDGQTPLRATDVSDAGTDPEGAALDDPQAVETPDGEDRTDGDGTNDPTVVKLGWPEILLKISILDTPDSNGNGIFDAGDRIVYAFTVTNTGNVLLENVTVDPASLSLDLPGFSCQPIRLEVGESAVLTCTGNLYTVTPEDARRGTINLAATATGSSIAGVQASSDHAVVSPTMEAGGLTLTKTADRSTALAGDLVGYVLELGNDASGIATITDLVDTLPSGFSYRSGSGTVGGSKVEPEIQGNRLIWRDLRLAAGETLRVRIEVLVGGGVEPGAYVNRAQAFSPATGRPVTPEATATIRVEADAVFACATVIGRVFDDLNHDGYYNGQPSRQSLRPDQGRLPAAEGAERGLPGVRLVTPNGLAVTTDRHGRFSLPCAALPRDIGANFMLKLDERTLPLGYRLTSENPRVVRLTPGMLTKMNFGATLSQVVRVDLSARAFDGRDLRPELEAGLRQLVGQIASKPSVLRLGYQLQPGEAKGDARSRLRQVEAALRRLWPANGRFALNVETAVETAPARARNQ</sequence>
<feature type="domain" description="DUF7507" evidence="7">
    <location>
        <begin position="1382"/>
        <end position="1483"/>
    </location>
</feature>
<feature type="domain" description="DUF11" evidence="5">
    <location>
        <begin position="529"/>
        <end position="668"/>
    </location>
</feature>
<feature type="domain" description="DUF11" evidence="5">
    <location>
        <begin position="399"/>
        <end position="515"/>
    </location>
</feature>
<dbReference type="Pfam" id="PF01345">
    <property type="entry name" value="DUF11"/>
    <property type="match status" value="9"/>
</dbReference>
<feature type="domain" description="SD-repeat containing protein B" evidence="6">
    <location>
        <begin position="1089"/>
        <end position="1156"/>
    </location>
</feature>
<feature type="domain" description="DUF11" evidence="5">
    <location>
        <begin position="2306"/>
        <end position="2411"/>
    </location>
</feature>